<feature type="region of interest" description="Disordered" evidence="2">
    <location>
        <begin position="1"/>
        <end position="39"/>
    </location>
</feature>
<dbReference type="Pfam" id="PF08267">
    <property type="entry name" value="Meth_synt_1"/>
    <property type="match status" value="1"/>
</dbReference>
<feature type="domain" description="Cobalamin-independent methionine synthase MetE N-terminal" evidence="3">
    <location>
        <begin position="33"/>
        <end position="344"/>
    </location>
</feature>
<evidence type="ECO:0000259" key="3">
    <source>
        <dbReference type="Pfam" id="PF08267"/>
    </source>
</evidence>
<gene>
    <name evidence="4" type="ORF">HLB09_17300</name>
</gene>
<sequence>MTSTSSTTPAGGTTAGSTTAGQGPAPGHRPSPTALGYPRQGRDRELKRALEAHWAGRLDAAGLLAAAEEVQDQRFAAMAGAGLREVPVGDFSLYDHVLDAAALLGLLPGAPAAPGQEARLARLFAAARGAADAPAWEMTKWFDTNYHHLVPELGPDAAPSLHAEDLLEQVRGARRRGLEPRPVLVGPVTLLRLSKPADGAPAGWRPDALLPRLLPVYAELLALLAAEGVAWVQLDEPVLVTDLDDDLAALAREATGHLAGLADRPRLLVAGYFERLGDAAPLLLAAGADGLAVDLAGADRAEVEALAALPGLTGRRLVAGVVDGRGVWRRDLAEALDHLEVLAASGAHVDVAPSCSLLHVPHDVEREVQLDPEVRSWLAFADQKLAEVAVLARGLADRRDAVRAELAASAAVVASRRASRAR</sequence>
<keyword evidence="5" id="KW-1185">Reference proteome</keyword>
<feature type="non-terminal residue" evidence="4">
    <location>
        <position position="422"/>
    </location>
</feature>
<dbReference type="InterPro" id="IPR013215">
    <property type="entry name" value="Cbl-indep_Met_Synth_N"/>
</dbReference>
<name>A0A849BWV1_9ACTN</name>
<dbReference type="AlphaFoldDB" id="A0A849BWV1"/>
<evidence type="ECO:0000256" key="2">
    <source>
        <dbReference type="SAM" id="MobiDB-lite"/>
    </source>
</evidence>
<protein>
    <submittedName>
        <fullName evidence="4">5-methyltetrahydropteroyltriglutamate--homocysteine S-methyltransferase</fullName>
    </submittedName>
</protein>
<keyword evidence="1" id="KW-0677">Repeat</keyword>
<accession>A0A849BWV1</accession>
<organism evidence="4 5">
    <name type="scientific">Pseudokineococcus marinus</name>
    <dbReference type="NCBI Taxonomy" id="351215"/>
    <lineage>
        <taxon>Bacteria</taxon>
        <taxon>Bacillati</taxon>
        <taxon>Actinomycetota</taxon>
        <taxon>Actinomycetes</taxon>
        <taxon>Kineosporiales</taxon>
        <taxon>Kineosporiaceae</taxon>
        <taxon>Pseudokineococcus</taxon>
    </lineage>
</organism>
<dbReference type="SUPFAM" id="SSF51726">
    <property type="entry name" value="UROD/MetE-like"/>
    <property type="match status" value="1"/>
</dbReference>
<dbReference type="InterPro" id="IPR038071">
    <property type="entry name" value="UROD/MetE-like_sf"/>
</dbReference>
<dbReference type="GO" id="GO:0003871">
    <property type="term" value="F:5-methyltetrahydropteroyltriglutamate-homocysteine S-methyltransferase activity"/>
    <property type="evidence" value="ECO:0007669"/>
    <property type="project" value="InterPro"/>
</dbReference>
<dbReference type="GO" id="GO:0008270">
    <property type="term" value="F:zinc ion binding"/>
    <property type="evidence" value="ECO:0007669"/>
    <property type="project" value="InterPro"/>
</dbReference>
<dbReference type="Gene3D" id="3.20.20.210">
    <property type="match status" value="1"/>
</dbReference>
<proteinExistence type="predicted"/>
<dbReference type="GO" id="GO:0008652">
    <property type="term" value="P:amino acid biosynthetic process"/>
    <property type="evidence" value="ECO:0007669"/>
    <property type="project" value="InterPro"/>
</dbReference>
<dbReference type="GO" id="GO:0032259">
    <property type="term" value="P:methylation"/>
    <property type="evidence" value="ECO:0007669"/>
    <property type="project" value="UniProtKB-KW"/>
</dbReference>
<evidence type="ECO:0000256" key="1">
    <source>
        <dbReference type="ARBA" id="ARBA00022737"/>
    </source>
</evidence>
<keyword evidence="4" id="KW-0489">Methyltransferase</keyword>
<comment type="caution">
    <text evidence="4">The sequence shown here is derived from an EMBL/GenBank/DDBJ whole genome shotgun (WGS) entry which is preliminary data.</text>
</comment>
<evidence type="ECO:0000313" key="5">
    <source>
        <dbReference type="Proteomes" id="UP000555552"/>
    </source>
</evidence>
<keyword evidence="4" id="KW-0808">Transferase</keyword>
<reference evidence="4 5" key="1">
    <citation type="submission" date="2020-05" db="EMBL/GenBank/DDBJ databases">
        <title>MicrobeNet Type strains.</title>
        <authorList>
            <person name="Nicholson A.C."/>
        </authorList>
    </citation>
    <scope>NUCLEOTIDE SEQUENCE [LARGE SCALE GENOMIC DNA]</scope>
    <source>
        <strain evidence="4 5">JCM 14547</strain>
    </source>
</reference>
<dbReference type="PANTHER" id="PTHR30519">
    <property type="entry name" value="5-METHYLTETRAHYDROPTEROYLTRIGLUTAMATE--HOMOCYSTEINE METHYLTRANSFERASE"/>
    <property type="match status" value="1"/>
</dbReference>
<dbReference type="Proteomes" id="UP000555552">
    <property type="component" value="Unassembled WGS sequence"/>
</dbReference>
<evidence type="ECO:0000313" key="4">
    <source>
        <dbReference type="EMBL" id="NNH24814.1"/>
    </source>
</evidence>
<dbReference type="EMBL" id="JABEMA010000530">
    <property type="protein sequence ID" value="NNH24814.1"/>
    <property type="molecule type" value="Genomic_DNA"/>
</dbReference>
<feature type="compositionally biased region" description="Low complexity" evidence="2">
    <location>
        <begin position="1"/>
        <end position="26"/>
    </location>
</feature>